<dbReference type="Proteomes" id="UP000012073">
    <property type="component" value="Unassembled WGS sequence"/>
</dbReference>
<gene>
    <name evidence="1" type="ORF">CHC_T00001662001</name>
</gene>
<accession>R7Q643</accession>
<dbReference type="RefSeq" id="XP_005712667.1">
    <property type="nucleotide sequence ID" value="XM_005712610.1"/>
</dbReference>
<dbReference type="AlphaFoldDB" id="R7Q643"/>
<name>R7Q643_CHOCR</name>
<organism evidence="1 2">
    <name type="scientific">Chondrus crispus</name>
    <name type="common">Carrageen Irish moss</name>
    <name type="synonym">Polymorpha crispa</name>
    <dbReference type="NCBI Taxonomy" id="2769"/>
    <lineage>
        <taxon>Eukaryota</taxon>
        <taxon>Rhodophyta</taxon>
        <taxon>Florideophyceae</taxon>
        <taxon>Rhodymeniophycidae</taxon>
        <taxon>Gigartinales</taxon>
        <taxon>Gigartinaceae</taxon>
        <taxon>Chondrus</taxon>
    </lineage>
</organism>
<dbReference type="Gramene" id="CDF32866">
    <property type="protein sequence ID" value="CDF32866"/>
    <property type="gene ID" value="CHC_T00001662001"/>
</dbReference>
<dbReference type="KEGG" id="ccp:CHC_T00001662001"/>
<sequence length="38" mass="4318">MPGAYCRAKELVLLIGRKLDHTGRPARKNRHIMTETLA</sequence>
<evidence type="ECO:0000313" key="2">
    <source>
        <dbReference type="Proteomes" id="UP000012073"/>
    </source>
</evidence>
<keyword evidence="2" id="KW-1185">Reference proteome</keyword>
<proteinExistence type="predicted"/>
<reference evidence="2" key="1">
    <citation type="journal article" date="2013" name="Proc. Natl. Acad. Sci. U.S.A.">
        <title>Genome structure and metabolic features in the red seaweed Chondrus crispus shed light on evolution of the Archaeplastida.</title>
        <authorList>
            <person name="Collen J."/>
            <person name="Porcel B."/>
            <person name="Carre W."/>
            <person name="Ball S.G."/>
            <person name="Chaparro C."/>
            <person name="Tonon T."/>
            <person name="Barbeyron T."/>
            <person name="Michel G."/>
            <person name="Noel B."/>
            <person name="Valentin K."/>
            <person name="Elias M."/>
            <person name="Artiguenave F."/>
            <person name="Arun A."/>
            <person name="Aury J.M."/>
            <person name="Barbosa-Neto J.F."/>
            <person name="Bothwell J.H."/>
            <person name="Bouget F.Y."/>
            <person name="Brillet L."/>
            <person name="Cabello-Hurtado F."/>
            <person name="Capella-Gutierrez S."/>
            <person name="Charrier B."/>
            <person name="Cladiere L."/>
            <person name="Cock J.M."/>
            <person name="Coelho S.M."/>
            <person name="Colleoni C."/>
            <person name="Czjzek M."/>
            <person name="Da Silva C."/>
            <person name="Delage L."/>
            <person name="Denoeud F."/>
            <person name="Deschamps P."/>
            <person name="Dittami S.M."/>
            <person name="Gabaldon T."/>
            <person name="Gachon C.M."/>
            <person name="Groisillier A."/>
            <person name="Herve C."/>
            <person name="Jabbari K."/>
            <person name="Katinka M."/>
            <person name="Kloareg B."/>
            <person name="Kowalczyk N."/>
            <person name="Labadie K."/>
            <person name="Leblanc C."/>
            <person name="Lopez P.J."/>
            <person name="McLachlan D.H."/>
            <person name="Meslet-Cladiere L."/>
            <person name="Moustafa A."/>
            <person name="Nehr Z."/>
            <person name="Nyvall Collen P."/>
            <person name="Panaud O."/>
            <person name="Partensky F."/>
            <person name="Poulain J."/>
            <person name="Rensing S.A."/>
            <person name="Rousvoal S."/>
            <person name="Samson G."/>
            <person name="Symeonidi A."/>
            <person name="Weissenbach J."/>
            <person name="Zambounis A."/>
            <person name="Wincker P."/>
            <person name="Boyen C."/>
        </authorList>
    </citation>
    <scope>NUCLEOTIDE SEQUENCE [LARGE SCALE GENOMIC DNA]</scope>
    <source>
        <strain evidence="2">cv. Stackhouse</strain>
    </source>
</reference>
<protein>
    <submittedName>
        <fullName evidence="1">Uncharacterized protein</fullName>
    </submittedName>
</protein>
<evidence type="ECO:0000313" key="1">
    <source>
        <dbReference type="EMBL" id="CDF32866.1"/>
    </source>
</evidence>
<dbReference type="EMBL" id="HG001593">
    <property type="protein sequence ID" value="CDF32866.1"/>
    <property type="molecule type" value="Genomic_DNA"/>
</dbReference>
<dbReference type="GeneID" id="17320383"/>